<dbReference type="GO" id="GO:0019058">
    <property type="term" value="P:viral life cycle"/>
    <property type="evidence" value="ECO:0007669"/>
    <property type="project" value="InterPro"/>
</dbReference>
<comment type="subcellular location">
    <subcellularLocation>
        <location evidence="1">Host nucleus</location>
    </subcellularLocation>
    <subcellularLocation>
        <location evidence="2">Virion</location>
    </subcellularLocation>
</comment>
<dbReference type="Pfam" id="PF00522">
    <property type="entry name" value="VPR"/>
    <property type="match status" value="1"/>
</dbReference>
<protein>
    <submittedName>
        <fullName evidence="7">Vpr protein</fullName>
    </submittedName>
</protein>
<name>A0A1B4WRK8_SIV</name>
<evidence type="ECO:0000256" key="1">
    <source>
        <dbReference type="ARBA" id="ARBA00004147"/>
    </source>
</evidence>
<keyword evidence="4" id="KW-0945">Host-virus interaction</keyword>
<evidence type="ECO:0000313" key="7">
    <source>
        <dbReference type="EMBL" id="BAV25180.1"/>
    </source>
</evidence>
<dbReference type="InterPro" id="IPR000012">
    <property type="entry name" value="RetroV_VpR/X"/>
</dbReference>
<dbReference type="PRINTS" id="PR00444">
    <property type="entry name" value="HIVVPRVPX"/>
</dbReference>
<dbReference type="Gene3D" id="1.20.5.4730">
    <property type="match status" value="1"/>
</dbReference>
<evidence type="ECO:0000256" key="2">
    <source>
        <dbReference type="ARBA" id="ARBA00004328"/>
    </source>
</evidence>
<evidence type="ECO:0000256" key="5">
    <source>
        <dbReference type="ARBA" id="ARBA00022844"/>
    </source>
</evidence>
<evidence type="ECO:0000256" key="4">
    <source>
        <dbReference type="ARBA" id="ARBA00022581"/>
    </source>
</evidence>
<sequence>MASGGSENRERRPGWLEIWDLSREPWDEWLRDMLTDLNQEARRHFGRELLFQVWNYCQEEGERNEVPMSERAYRYYRIVQKALFVHFRCGCRRRTPFEPYEERRNGEGGGRAGRVPPGLED</sequence>
<reference evidence="8" key="1">
    <citation type="submission" date="2016-01" db="EMBL/GenBank/DDBJ databases">
        <title>Isolation of a Simian Immunodeficiency Virus from the Malbrouck (Chlorocebus cynosuros).</title>
        <authorList>
            <person name="Carr M."/>
            <person name="Kawaguchi A."/>
            <person name="Sasaki M."/>
            <person name="Gonzalez G."/>
            <person name="Ito K."/>
            <person name="Nakamura I."/>
            <person name="Thomas Y."/>
            <person name="Hangombe B."/>
            <person name="Mweene A."/>
            <person name="Wang D."/>
            <person name="Orba Y."/>
            <person name="Sawa H."/>
            <person name="Ishii A."/>
        </authorList>
    </citation>
    <scope>NUCLEOTIDE SEQUENCE [LARGE SCALE GENOMIC DNA]</scope>
</reference>
<dbReference type="EMBL" id="LC114462">
    <property type="protein sequence ID" value="BAV25180.1"/>
    <property type="molecule type" value="Genomic_RNA"/>
</dbReference>
<dbReference type="Proteomes" id="UP000146425">
    <property type="component" value="Segment"/>
</dbReference>
<keyword evidence="3" id="KW-1048">Host nucleus</keyword>
<proteinExistence type="predicted"/>
<feature type="region of interest" description="Disordered" evidence="6">
    <location>
        <begin position="99"/>
        <end position="121"/>
    </location>
</feature>
<dbReference type="InterPro" id="IPR053711">
    <property type="entry name" value="Lentiviral_Vpx_assoc_factor"/>
</dbReference>
<dbReference type="GO" id="GO:0042025">
    <property type="term" value="C:host cell nucleus"/>
    <property type="evidence" value="ECO:0007669"/>
    <property type="project" value="UniProtKB-SubCell"/>
</dbReference>
<evidence type="ECO:0000313" key="8">
    <source>
        <dbReference type="Proteomes" id="UP000146425"/>
    </source>
</evidence>
<dbReference type="GO" id="GO:0044423">
    <property type="term" value="C:virion component"/>
    <property type="evidence" value="ECO:0007669"/>
    <property type="project" value="UniProtKB-KW"/>
</dbReference>
<evidence type="ECO:0000256" key="6">
    <source>
        <dbReference type="SAM" id="MobiDB-lite"/>
    </source>
</evidence>
<organism evidence="7 8">
    <name type="scientific">Simian immunodeficiency virus - agm</name>
    <dbReference type="NCBI Taxonomy" id="11726"/>
    <lineage>
        <taxon>Viruses</taxon>
        <taxon>Riboviria</taxon>
        <taxon>Pararnavirae</taxon>
        <taxon>Artverviricota</taxon>
        <taxon>Revtraviricetes</taxon>
        <taxon>Ortervirales</taxon>
        <taxon>Retroviridae</taxon>
        <taxon>Orthoretrovirinae</taxon>
        <taxon>Lentivirus</taxon>
        <taxon>Lentivirus simimdef</taxon>
        <taxon>Simian immunodeficiency virus</taxon>
    </lineage>
</organism>
<keyword evidence="5" id="KW-0946">Virion</keyword>
<accession>A0A1B4WRK8</accession>
<evidence type="ECO:0000256" key="3">
    <source>
        <dbReference type="ARBA" id="ARBA00022562"/>
    </source>
</evidence>
<gene>
    <name evidence="7" type="primary">vpr</name>
</gene>